<feature type="non-terminal residue" evidence="2">
    <location>
        <position position="1"/>
    </location>
</feature>
<dbReference type="GO" id="GO:0006623">
    <property type="term" value="P:protein targeting to vacuole"/>
    <property type="evidence" value="ECO:0007669"/>
    <property type="project" value="TreeGrafter"/>
</dbReference>
<reference evidence="2 3" key="1">
    <citation type="journal article" date="2016" name="PLoS ONE">
        <title>A First Insight into the Genome of the Filter-Feeder Mussel Mytilus galloprovincialis.</title>
        <authorList>
            <person name="Murgarella M."/>
            <person name="Puiu D."/>
            <person name="Novoa B."/>
            <person name="Figueras A."/>
            <person name="Posada D."/>
            <person name="Canchaya C."/>
        </authorList>
    </citation>
    <scope>NUCLEOTIDE SEQUENCE [LARGE SCALE GENOMIC DNA]</scope>
    <source>
        <tissue evidence="2">Muscle</tissue>
    </source>
</reference>
<evidence type="ECO:0000313" key="3">
    <source>
        <dbReference type="Proteomes" id="UP000266721"/>
    </source>
</evidence>
<comment type="caution">
    <text evidence="2">The sequence shown here is derived from an EMBL/GenBank/DDBJ whole genome shotgun (WGS) entry which is preliminary data.</text>
</comment>
<organism evidence="2 3">
    <name type="scientific">Mytilus galloprovincialis</name>
    <name type="common">Mediterranean mussel</name>
    <dbReference type="NCBI Taxonomy" id="29158"/>
    <lineage>
        <taxon>Eukaryota</taxon>
        <taxon>Metazoa</taxon>
        <taxon>Spiralia</taxon>
        <taxon>Lophotrochozoa</taxon>
        <taxon>Mollusca</taxon>
        <taxon>Bivalvia</taxon>
        <taxon>Autobranchia</taxon>
        <taxon>Pteriomorphia</taxon>
        <taxon>Mytilida</taxon>
        <taxon>Mytiloidea</taxon>
        <taxon>Mytilidae</taxon>
        <taxon>Mytilinae</taxon>
        <taxon>Mytilus</taxon>
    </lineage>
</organism>
<dbReference type="AlphaFoldDB" id="A0A3L5TQE3"/>
<dbReference type="GO" id="GO:0045053">
    <property type="term" value="P:protein retention in Golgi apparatus"/>
    <property type="evidence" value="ECO:0007669"/>
    <property type="project" value="TreeGrafter"/>
</dbReference>
<evidence type="ECO:0000313" key="2">
    <source>
        <dbReference type="EMBL" id="OPL21408.1"/>
    </source>
</evidence>
<dbReference type="InterPro" id="IPR009543">
    <property type="entry name" value="VPS13_VAB"/>
</dbReference>
<feature type="non-terminal residue" evidence="2">
    <location>
        <position position="122"/>
    </location>
</feature>
<dbReference type="Proteomes" id="UP000266721">
    <property type="component" value="Unassembled WGS sequence"/>
</dbReference>
<dbReference type="InterPro" id="IPR026847">
    <property type="entry name" value="VPS13"/>
</dbReference>
<dbReference type="EMBL" id="KV591898">
    <property type="protein sequence ID" value="OPL21408.1"/>
    <property type="molecule type" value="Genomic_DNA"/>
</dbReference>
<dbReference type="PANTHER" id="PTHR16166:SF141">
    <property type="entry name" value="INTERMEMBRANE LIPID TRANSFER PROTEIN VPS13D"/>
    <property type="match status" value="1"/>
</dbReference>
<feature type="domain" description="Vacuolar protein sorting-associated protein 13 VPS13 adaptor binding" evidence="1">
    <location>
        <begin position="1"/>
        <end position="68"/>
    </location>
</feature>
<accession>A0A3L5TQE3</accession>
<dbReference type="Pfam" id="PF25036">
    <property type="entry name" value="VPS13_VAB"/>
    <property type="match status" value="1"/>
</dbReference>
<gene>
    <name evidence="2" type="ORF">AM593_02812</name>
</gene>
<protein>
    <recommendedName>
        <fullName evidence="1">Vacuolar protein sorting-associated protein 13 VPS13 adaptor binding domain-containing protein</fullName>
    </recommendedName>
</protein>
<sequence length="122" mass="14136">LLKVEIVLEGPTFHIIFVDAEEFPPPFRIDNHSEVPVYYNQSGLSKPYQKAAIKPKCSVPYTWDEPIEEPLMTLYVQGGSKVTYNLDKLEEGEQLCYENFIYLEATSTFGRNDCNIFLYMKK</sequence>
<keyword evidence="3" id="KW-1185">Reference proteome</keyword>
<name>A0A3L5TQE3_MYTGA</name>
<dbReference type="GO" id="GO:0007005">
    <property type="term" value="P:mitochondrion organization"/>
    <property type="evidence" value="ECO:0007669"/>
    <property type="project" value="TreeGrafter"/>
</dbReference>
<evidence type="ECO:0000259" key="1">
    <source>
        <dbReference type="Pfam" id="PF25036"/>
    </source>
</evidence>
<dbReference type="PANTHER" id="PTHR16166">
    <property type="entry name" value="VACUOLAR PROTEIN SORTING-ASSOCIATED PROTEIN VPS13"/>
    <property type="match status" value="1"/>
</dbReference>
<proteinExistence type="predicted"/>